<name>A0A8S3ZEP1_9EUPU</name>
<dbReference type="Gene3D" id="3.10.100.10">
    <property type="entry name" value="Mannose-Binding Protein A, subunit A"/>
    <property type="match status" value="1"/>
</dbReference>
<dbReference type="OrthoDB" id="6110379at2759"/>
<dbReference type="InterPro" id="IPR016186">
    <property type="entry name" value="C-type_lectin-like/link_sf"/>
</dbReference>
<dbReference type="Proteomes" id="UP000678393">
    <property type="component" value="Unassembled WGS sequence"/>
</dbReference>
<feature type="chain" id="PRO_5035884660" description="C-type lectin domain-containing protein" evidence="2">
    <location>
        <begin position="19"/>
        <end position="160"/>
    </location>
</feature>
<dbReference type="AlphaFoldDB" id="A0A8S3ZEP1"/>
<evidence type="ECO:0000259" key="3">
    <source>
        <dbReference type="PROSITE" id="PS50041"/>
    </source>
</evidence>
<evidence type="ECO:0000256" key="1">
    <source>
        <dbReference type="ARBA" id="ARBA00023157"/>
    </source>
</evidence>
<dbReference type="CDD" id="cd00037">
    <property type="entry name" value="CLECT"/>
    <property type="match status" value="1"/>
</dbReference>
<dbReference type="InterPro" id="IPR001304">
    <property type="entry name" value="C-type_lectin-like"/>
</dbReference>
<keyword evidence="5" id="KW-1185">Reference proteome</keyword>
<dbReference type="InterPro" id="IPR050111">
    <property type="entry name" value="C-type_lectin/snaclec_domain"/>
</dbReference>
<dbReference type="SMART" id="SM00034">
    <property type="entry name" value="CLECT"/>
    <property type="match status" value="1"/>
</dbReference>
<reference evidence="4" key="1">
    <citation type="submission" date="2021-04" db="EMBL/GenBank/DDBJ databases">
        <authorList>
            <consortium name="Molecular Ecology Group"/>
        </authorList>
    </citation>
    <scope>NUCLEOTIDE SEQUENCE</scope>
</reference>
<dbReference type="InterPro" id="IPR016187">
    <property type="entry name" value="CTDL_fold"/>
</dbReference>
<feature type="domain" description="C-type lectin" evidence="3">
    <location>
        <begin position="28"/>
        <end position="149"/>
    </location>
</feature>
<evidence type="ECO:0000256" key="2">
    <source>
        <dbReference type="SAM" id="SignalP"/>
    </source>
</evidence>
<dbReference type="Pfam" id="PF00059">
    <property type="entry name" value="Lectin_C"/>
    <property type="match status" value="1"/>
</dbReference>
<evidence type="ECO:0000313" key="4">
    <source>
        <dbReference type="EMBL" id="CAG5127967.1"/>
    </source>
</evidence>
<dbReference type="SUPFAM" id="SSF56436">
    <property type="entry name" value="C-type lectin-like"/>
    <property type="match status" value="1"/>
</dbReference>
<comment type="caution">
    <text evidence="4">The sequence shown here is derived from an EMBL/GenBank/DDBJ whole genome shotgun (WGS) entry which is preliminary data.</text>
</comment>
<dbReference type="InterPro" id="IPR018378">
    <property type="entry name" value="C-type_lectin_CS"/>
</dbReference>
<sequence length="160" mass="18030">MASTVIFATILLVVAVNCDVCYRGWEYNEGSCYGFSDTQVSWAEAARVCQIFNGNLAEIDSEEENDFVKEFLQSRGGPEKVWIGATDIFNEGTFEWLSNGGRPLNFTDWQRGQPTDGGSHGQDCLDLIEKNNYTWADDSCTSQYNFICEIPPIEEESFVF</sequence>
<proteinExistence type="predicted"/>
<keyword evidence="1" id="KW-1015">Disulfide bond</keyword>
<dbReference type="PROSITE" id="PS00615">
    <property type="entry name" value="C_TYPE_LECTIN_1"/>
    <property type="match status" value="1"/>
</dbReference>
<dbReference type="EMBL" id="CAJHNH020002874">
    <property type="protein sequence ID" value="CAG5127967.1"/>
    <property type="molecule type" value="Genomic_DNA"/>
</dbReference>
<dbReference type="PROSITE" id="PS50041">
    <property type="entry name" value="C_TYPE_LECTIN_2"/>
    <property type="match status" value="1"/>
</dbReference>
<accession>A0A8S3ZEP1</accession>
<evidence type="ECO:0000313" key="5">
    <source>
        <dbReference type="Proteomes" id="UP000678393"/>
    </source>
</evidence>
<dbReference type="PANTHER" id="PTHR22803">
    <property type="entry name" value="MANNOSE, PHOSPHOLIPASE, LECTIN RECEPTOR RELATED"/>
    <property type="match status" value="1"/>
</dbReference>
<keyword evidence="2" id="KW-0732">Signal</keyword>
<protein>
    <recommendedName>
        <fullName evidence="3">C-type lectin domain-containing protein</fullName>
    </recommendedName>
</protein>
<gene>
    <name evidence="4" type="ORF">CUNI_LOCUS13525</name>
</gene>
<feature type="signal peptide" evidence="2">
    <location>
        <begin position="1"/>
        <end position="18"/>
    </location>
</feature>
<organism evidence="4 5">
    <name type="scientific">Candidula unifasciata</name>
    <dbReference type="NCBI Taxonomy" id="100452"/>
    <lineage>
        <taxon>Eukaryota</taxon>
        <taxon>Metazoa</taxon>
        <taxon>Spiralia</taxon>
        <taxon>Lophotrochozoa</taxon>
        <taxon>Mollusca</taxon>
        <taxon>Gastropoda</taxon>
        <taxon>Heterobranchia</taxon>
        <taxon>Euthyneura</taxon>
        <taxon>Panpulmonata</taxon>
        <taxon>Eupulmonata</taxon>
        <taxon>Stylommatophora</taxon>
        <taxon>Helicina</taxon>
        <taxon>Helicoidea</taxon>
        <taxon>Geomitridae</taxon>
        <taxon>Candidula</taxon>
    </lineage>
</organism>